<organism evidence="2 3">
    <name type="scientific">Gimesia alba</name>
    <dbReference type="NCBI Taxonomy" id="2527973"/>
    <lineage>
        <taxon>Bacteria</taxon>
        <taxon>Pseudomonadati</taxon>
        <taxon>Planctomycetota</taxon>
        <taxon>Planctomycetia</taxon>
        <taxon>Planctomycetales</taxon>
        <taxon>Planctomycetaceae</taxon>
        <taxon>Gimesia</taxon>
    </lineage>
</organism>
<protein>
    <submittedName>
        <fullName evidence="2">Uncharacterized protein</fullName>
    </submittedName>
</protein>
<keyword evidence="1" id="KW-1133">Transmembrane helix</keyword>
<reference evidence="2 3" key="1">
    <citation type="submission" date="2019-02" db="EMBL/GenBank/DDBJ databases">
        <title>Deep-cultivation of Planctomycetes and their phenomic and genomic characterization uncovers novel biology.</title>
        <authorList>
            <person name="Wiegand S."/>
            <person name="Jogler M."/>
            <person name="Boedeker C."/>
            <person name="Pinto D."/>
            <person name="Vollmers J."/>
            <person name="Rivas-Marin E."/>
            <person name="Kohn T."/>
            <person name="Peeters S.H."/>
            <person name="Heuer A."/>
            <person name="Rast P."/>
            <person name="Oberbeckmann S."/>
            <person name="Bunk B."/>
            <person name="Jeske O."/>
            <person name="Meyerdierks A."/>
            <person name="Storesund J.E."/>
            <person name="Kallscheuer N."/>
            <person name="Luecker S."/>
            <person name="Lage O.M."/>
            <person name="Pohl T."/>
            <person name="Merkel B.J."/>
            <person name="Hornburger P."/>
            <person name="Mueller R.-W."/>
            <person name="Bruemmer F."/>
            <person name="Labrenz M."/>
            <person name="Spormann A.M."/>
            <person name="Op den Camp H."/>
            <person name="Overmann J."/>
            <person name="Amann R."/>
            <person name="Jetten M.S.M."/>
            <person name="Mascher T."/>
            <person name="Medema M.H."/>
            <person name="Devos D.P."/>
            <person name="Kaster A.-K."/>
            <person name="Ovreas L."/>
            <person name="Rohde M."/>
            <person name="Galperin M.Y."/>
            <person name="Jogler C."/>
        </authorList>
    </citation>
    <scope>NUCLEOTIDE SEQUENCE [LARGE SCALE GENOMIC DNA]</scope>
    <source>
        <strain evidence="2 3">Pan241w</strain>
    </source>
</reference>
<dbReference type="AlphaFoldDB" id="A0A517RJ88"/>
<dbReference type="KEGG" id="gaz:Pan241w_40410"/>
<dbReference type="RefSeq" id="WP_145218992.1">
    <property type="nucleotide sequence ID" value="NZ_CP036269.1"/>
</dbReference>
<accession>A0A517RJ88</accession>
<keyword evidence="1" id="KW-0812">Transmembrane</keyword>
<dbReference type="EMBL" id="CP036269">
    <property type="protein sequence ID" value="QDT43937.1"/>
    <property type="molecule type" value="Genomic_DNA"/>
</dbReference>
<dbReference type="Proteomes" id="UP000317171">
    <property type="component" value="Chromosome"/>
</dbReference>
<feature type="transmembrane region" description="Helical" evidence="1">
    <location>
        <begin position="430"/>
        <end position="448"/>
    </location>
</feature>
<dbReference type="OrthoDB" id="238587at2"/>
<keyword evidence="1" id="KW-0472">Membrane</keyword>
<gene>
    <name evidence="2" type="ORF">Pan241w_40410</name>
</gene>
<name>A0A517RJ88_9PLAN</name>
<proteinExistence type="predicted"/>
<sequence length="461" mass="52858">MAVYYLLSMLAVIAPGKADFSVDELFTIYQQNHASFVAMELDCFYHWGHSDELPASIDAEIDYLKKQLQVDDLPVELIRIIEAKASPGSSFQEAKQQFIAHREMMRKLELRAIIEHEHIFFRMTPEQWDLHLYQNAKMNDLRQKSAVARGLKSFTGGDFQHVQRKVEGGWLCLEPYPYVNSTYPVACSKTIWDTRQAPLPLFLESGLLKTESSTHWNTFWDEPEKIQSFGSWIPETGGPLQLLIKPFDNMQFQFVALDVSKGAMPQWSSLMQCIDDHSIENLTPEIVSNLAAQIEFFRNHSTTNSRKEAVPLKIIFFDDYQNLESAGWYPFKIMHKHITLHPTEETYREKRTWRHTPFGIGGIQTLQIKSIAVNDSVSKGEPLKLPANTIILDLDTENNTILDDTPVKATDRFMTRLLGRTLWGTVKRNAAVFIGGMIIFCLIGFLIWRRLKGNSTPASEH</sequence>
<evidence type="ECO:0000313" key="3">
    <source>
        <dbReference type="Proteomes" id="UP000317171"/>
    </source>
</evidence>
<evidence type="ECO:0000313" key="2">
    <source>
        <dbReference type="EMBL" id="QDT43937.1"/>
    </source>
</evidence>
<evidence type="ECO:0000256" key="1">
    <source>
        <dbReference type="SAM" id="Phobius"/>
    </source>
</evidence>
<keyword evidence="3" id="KW-1185">Reference proteome</keyword>